<comment type="caution">
    <text evidence="2">The sequence shown here is derived from an EMBL/GenBank/DDBJ whole genome shotgun (WGS) entry which is preliminary data.</text>
</comment>
<dbReference type="Pfam" id="PF13443">
    <property type="entry name" value="HTH_26"/>
    <property type="match status" value="1"/>
</dbReference>
<evidence type="ECO:0000259" key="1">
    <source>
        <dbReference type="PROSITE" id="PS50943"/>
    </source>
</evidence>
<dbReference type="EMBL" id="FOEL01000019">
    <property type="protein sequence ID" value="SER61042.1"/>
    <property type="molecule type" value="Genomic_DNA"/>
</dbReference>
<protein>
    <submittedName>
        <fullName evidence="2">Helix-turn-helix domain-containing protein</fullName>
    </submittedName>
</protein>
<dbReference type="Proteomes" id="UP000199410">
    <property type="component" value="Unassembled WGS sequence"/>
</dbReference>
<name>A0A1H9QKP9_9BACI</name>
<organism evidence="2 3">
    <name type="scientific">Lysinibacillus fusiformis</name>
    <dbReference type="NCBI Taxonomy" id="28031"/>
    <lineage>
        <taxon>Bacteria</taxon>
        <taxon>Bacillati</taxon>
        <taxon>Bacillota</taxon>
        <taxon>Bacilli</taxon>
        <taxon>Bacillales</taxon>
        <taxon>Bacillaceae</taxon>
        <taxon>Lysinibacillus</taxon>
    </lineage>
</organism>
<feature type="domain" description="HTH cro/C1-type" evidence="1">
    <location>
        <begin position="8"/>
        <end position="61"/>
    </location>
</feature>
<evidence type="ECO:0000313" key="3">
    <source>
        <dbReference type="Proteomes" id="UP000199410"/>
    </source>
</evidence>
<evidence type="ECO:0000313" key="2">
    <source>
        <dbReference type="EMBL" id="SER61042.1"/>
    </source>
</evidence>
<dbReference type="CDD" id="cd00093">
    <property type="entry name" value="HTH_XRE"/>
    <property type="match status" value="1"/>
</dbReference>
<gene>
    <name evidence="2" type="ORF">SAMN02787113_04197</name>
</gene>
<accession>A0A1H9QKP9</accession>
<dbReference type="AlphaFoldDB" id="A0A1H9QKP9"/>
<dbReference type="GO" id="GO:0003677">
    <property type="term" value="F:DNA binding"/>
    <property type="evidence" value="ECO:0007669"/>
    <property type="project" value="InterPro"/>
</dbReference>
<dbReference type="PROSITE" id="PS50943">
    <property type="entry name" value="HTH_CROC1"/>
    <property type="match status" value="1"/>
</dbReference>
<dbReference type="SUPFAM" id="SSF47413">
    <property type="entry name" value="lambda repressor-like DNA-binding domains"/>
    <property type="match status" value="1"/>
</dbReference>
<dbReference type="InterPro" id="IPR010982">
    <property type="entry name" value="Lambda_DNA-bd_dom_sf"/>
</dbReference>
<dbReference type="SMART" id="SM00530">
    <property type="entry name" value="HTH_XRE"/>
    <property type="match status" value="1"/>
</dbReference>
<dbReference type="Gene3D" id="1.10.260.40">
    <property type="entry name" value="lambda repressor-like DNA-binding domains"/>
    <property type="match status" value="1"/>
</dbReference>
<sequence length="70" mass="8301">MNEMSEKIRIALIKRNMTLTQLAEKLEVSQPNLSKKLKRNNFHEEELRKIAKLLDMKFEAHFVMEDGTKI</sequence>
<proteinExistence type="predicted"/>
<reference evidence="2 3" key="1">
    <citation type="submission" date="2016-10" db="EMBL/GenBank/DDBJ databases">
        <authorList>
            <person name="Varghese N."/>
            <person name="Submissions S."/>
        </authorList>
    </citation>
    <scope>NUCLEOTIDE SEQUENCE [LARGE SCALE GENOMIC DNA]</scope>
    <source>
        <strain evidence="2 3">TC-13</strain>
    </source>
</reference>
<dbReference type="InterPro" id="IPR001387">
    <property type="entry name" value="Cro/C1-type_HTH"/>
</dbReference>
<dbReference type="RefSeq" id="WP_089987116.1">
    <property type="nucleotide sequence ID" value="NZ_FMVP01000021.1"/>
</dbReference>